<evidence type="ECO:0000313" key="4">
    <source>
        <dbReference type="WBParaSite" id="NBR_0000574101-mRNA-1"/>
    </source>
</evidence>
<keyword evidence="3" id="KW-1185">Reference proteome</keyword>
<evidence type="ECO:0000313" key="2">
    <source>
        <dbReference type="EMBL" id="VDL69331.1"/>
    </source>
</evidence>
<name>A0A0N4XT49_NIPBR</name>
<evidence type="ECO:0000313" key="3">
    <source>
        <dbReference type="Proteomes" id="UP000271162"/>
    </source>
</evidence>
<sequence length="130" mass="14765">MYSIAILCLLPVIAAYSPFKGPCGLSYEEGQIYKKYADRVKYGLIASCNLFKMAQDAVDSGIEPDLENDMMYWVTKSTPYTGNRLFMAVLKEVDYRVKTYGCAYSLEYGANGKNTFHVGCLFSRNTYYYP</sequence>
<gene>
    <name evidence="2" type="ORF">NBR_LOCUS5742</name>
</gene>
<feature type="chain" id="PRO_5043125009" evidence="1">
    <location>
        <begin position="16"/>
        <end position="130"/>
    </location>
</feature>
<keyword evidence="1" id="KW-0732">Signal</keyword>
<reference evidence="2 3" key="2">
    <citation type="submission" date="2018-11" db="EMBL/GenBank/DDBJ databases">
        <authorList>
            <consortium name="Pathogen Informatics"/>
        </authorList>
    </citation>
    <scope>NUCLEOTIDE SEQUENCE [LARGE SCALE GENOMIC DNA]</scope>
</reference>
<dbReference type="Proteomes" id="UP000271162">
    <property type="component" value="Unassembled WGS sequence"/>
</dbReference>
<accession>A0A0N4XT49</accession>
<dbReference type="EMBL" id="UYSL01019756">
    <property type="protein sequence ID" value="VDL69331.1"/>
    <property type="molecule type" value="Genomic_DNA"/>
</dbReference>
<reference evidence="4" key="1">
    <citation type="submission" date="2017-02" db="UniProtKB">
        <authorList>
            <consortium name="WormBaseParasite"/>
        </authorList>
    </citation>
    <scope>IDENTIFICATION</scope>
</reference>
<organism evidence="4">
    <name type="scientific">Nippostrongylus brasiliensis</name>
    <name type="common">Rat hookworm</name>
    <dbReference type="NCBI Taxonomy" id="27835"/>
    <lineage>
        <taxon>Eukaryota</taxon>
        <taxon>Metazoa</taxon>
        <taxon>Ecdysozoa</taxon>
        <taxon>Nematoda</taxon>
        <taxon>Chromadorea</taxon>
        <taxon>Rhabditida</taxon>
        <taxon>Rhabditina</taxon>
        <taxon>Rhabditomorpha</taxon>
        <taxon>Strongyloidea</taxon>
        <taxon>Heligmosomidae</taxon>
        <taxon>Nippostrongylus</taxon>
    </lineage>
</organism>
<dbReference type="AlphaFoldDB" id="A0A0N4XT49"/>
<feature type="signal peptide" evidence="1">
    <location>
        <begin position="1"/>
        <end position="15"/>
    </location>
</feature>
<proteinExistence type="predicted"/>
<dbReference type="WBParaSite" id="NBR_0000574101-mRNA-1">
    <property type="protein sequence ID" value="NBR_0000574101-mRNA-1"/>
    <property type="gene ID" value="NBR_0000574101"/>
</dbReference>
<evidence type="ECO:0000256" key="1">
    <source>
        <dbReference type="SAM" id="SignalP"/>
    </source>
</evidence>
<protein>
    <submittedName>
        <fullName evidence="4">SCP domain-containing protein</fullName>
    </submittedName>
</protein>